<dbReference type="CDD" id="cd04301">
    <property type="entry name" value="NAT_SF"/>
    <property type="match status" value="1"/>
</dbReference>
<dbReference type="AlphaFoldDB" id="L0JX50"/>
<keyword evidence="2" id="KW-0012">Acyltransferase</keyword>
<dbReference type="STRING" id="694430.Natoc_1518"/>
<dbReference type="KEGG" id="nou:Natoc_1518"/>
<dbReference type="Gene3D" id="3.40.630.30">
    <property type="match status" value="1"/>
</dbReference>
<evidence type="ECO:0000256" key="1">
    <source>
        <dbReference type="ARBA" id="ARBA00022679"/>
    </source>
</evidence>
<dbReference type="RefSeq" id="WP_015320776.1">
    <property type="nucleotide sequence ID" value="NC_019974.1"/>
</dbReference>
<evidence type="ECO:0000256" key="2">
    <source>
        <dbReference type="ARBA" id="ARBA00023315"/>
    </source>
</evidence>
<dbReference type="eggNOG" id="arCOG00826">
    <property type="taxonomic scope" value="Archaea"/>
</dbReference>
<protein>
    <submittedName>
        <fullName evidence="4">Acetyltransferase</fullName>
    </submittedName>
</protein>
<keyword evidence="5" id="KW-1185">Reference proteome</keyword>
<dbReference type="Pfam" id="PF00583">
    <property type="entry name" value="Acetyltransf_1"/>
    <property type="match status" value="1"/>
</dbReference>
<dbReference type="InterPro" id="IPR000182">
    <property type="entry name" value="GNAT_dom"/>
</dbReference>
<dbReference type="SUPFAM" id="SSF55729">
    <property type="entry name" value="Acyl-CoA N-acyltransferases (Nat)"/>
    <property type="match status" value="1"/>
</dbReference>
<evidence type="ECO:0000259" key="3">
    <source>
        <dbReference type="PROSITE" id="PS51186"/>
    </source>
</evidence>
<dbReference type="InterPro" id="IPR016181">
    <property type="entry name" value="Acyl_CoA_acyltransferase"/>
</dbReference>
<dbReference type="EMBL" id="CP003929">
    <property type="protein sequence ID" value="AGB37326.1"/>
    <property type="molecule type" value="Genomic_DNA"/>
</dbReference>
<dbReference type="Proteomes" id="UP000010878">
    <property type="component" value="Chromosome"/>
</dbReference>
<dbReference type="GeneID" id="14404602"/>
<evidence type="ECO:0000313" key="4">
    <source>
        <dbReference type="EMBL" id="AGB37326.1"/>
    </source>
</evidence>
<dbReference type="PANTHER" id="PTHR43877">
    <property type="entry name" value="AMINOALKYLPHOSPHONATE N-ACETYLTRANSFERASE-RELATED-RELATED"/>
    <property type="match status" value="1"/>
</dbReference>
<reference evidence="4 5" key="1">
    <citation type="submission" date="2012-11" db="EMBL/GenBank/DDBJ databases">
        <title>FINISHED of Natronococcus occultus SP4, DSM 3396.</title>
        <authorList>
            <consortium name="DOE Joint Genome Institute"/>
            <person name="Eisen J."/>
            <person name="Huntemann M."/>
            <person name="Wei C.-L."/>
            <person name="Han J."/>
            <person name="Detter J.C."/>
            <person name="Han C."/>
            <person name="Tapia R."/>
            <person name="Chen A."/>
            <person name="Kyrpides N."/>
            <person name="Mavromatis K."/>
            <person name="Markowitz V."/>
            <person name="Szeto E."/>
            <person name="Ivanova N."/>
            <person name="Mikhailova N."/>
            <person name="Ovchinnikova G."/>
            <person name="Pagani I."/>
            <person name="Pati A."/>
            <person name="Goodwin L."/>
            <person name="Nordberg H.P."/>
            <person name="Cantor M.N."/>
            <person name="Hua S.X."/>
            <person name="Woyke T."/>
            <person name="Eisen J."/>
            <person name="Klenk H.-P."/>
            <person name="Klenk H.-P."/>
        </authorList>
    </citation>
    <scope>NUCLEOTIDE SEQUENCE [LARGE SCALE GENOMIC DNA]</scope>
    <source>
        <strain evidence="4 5">SP4</strain>
    </source>
</reference>
<dbReference type="HOGENOM" id="CLU_105299_0_0_2"/>
<sequence>MPPETPVVEPATQADLPAITELWVRLARGQRTHGSSVRAEENRETMRELLAGHLHTDGLLVARDGNSIVGFVSFSLERGTLALDATRGLISNVYVEPAYRGHGVGTALLKAAEDVLADRGAAVAVLEVLSDNEDARRFYRQREYDTYRVSMRRSLADRSESDTHSKEDG</sequence>
<gene>
    <name evidence="4" type="ORF">Natoc_1518</name>
</gene>
<evidence type="ECO:0000313" key="5">
    <source>
        <dbReference type="Proteomes" id="UP000010878"/>
    </source>
</evidence>
<dbReference type="PROSITE" id="PS51186">
    <property type="entry name" value="GNAT"/>
    <property type="match status" value="1"/>
</dbReference>
<proteinExistence type="predicted"/>
<organism evidence="4 5">
    <name type="scientific">Natronococcus occultus SP4</name>
    <dbReference type="NCBI Taxonomy" id="694430"/>
    <lineage>
        <taxon>Archaea</taxon>
        <taxon>Methanobacteriati</taxon>
        <taxon>Methanobacteriota</taxon>
        <taxon>Stenosarchaea group</taxon>
        <taxon>Halobacteria</taxon>
        <taxon>Halobacteriales</taxon>
        <taxon>Natrialbaceae</taxon>
        <taxon>Natronococcus</taxon>
    </lineage>
</organism>
<dbReference type="InterPro" id="IPR050832">
    <property type="entry name" value="Bact_Acetyltransf"/>
</dbReference>
<dbReference type="OrthoDB" id="38613at2157"/>
<keyword evidence="1 4" id="KW-0808">Transferase</keyword>
<name>L0JX50_9EURY</name>
<accession>L0JX50</accession>
<dbReference type="PANTHER" id="PTHR43877:SF1">
    <property type="entry name" value="ACETYLTRANSFERASE"/>
    <property type="match status" value="1"/>
</dbReference>
<feature type="domain" description="N-acetyltransferase" evidence="3">
    <location>
        <begin position="6"/>
        <end position="156"/>
    </location>
</feature>
<dbReference type="GO" id="GO:0016747">
    <property type="term" value="F:acyltransferase activity, transferring groups other than amino-acyl groups"/>
    <property type="evidence" value="ECO:0007669"/>
    <property type="project" value="InterPro"/>
</dbReference>